<evidence type="ECO:0000256" key="13">
    <source>
        <dbReference type="PROSITE-ProRule" id="PRU00453"/>
    </source>
</evidence>
<evidence type="ECO:0000256" key="2">
    <source>
        <dbReference type="ARBA" id="ARBA00022517"/>
    </source>
</evidence>
<keyword evidence="1" id="KW-1017">Isopeptide bond</keyword>
<comment type="similarity">
    <text evidence="9">Belongs to the BCD1 family.</text>
</comment>
<accession>A0AAN7CS54</accession>
<feature type="region of interest" description="Disordered" evidence="14">
    <location>
        <begin position="231"/>
        <end position="271"/>
    </location>
</feature>
<evidence type="ECO:0000256" key="9">
    <source>
        <dbReference type="ARBA" id="ARBA00049654"/>
    </source>
</evidence>
<feature type="compositionally biased region" description="Acidic residues" evidence="14">
    <location>
        <begin position="241"/>
        <end position="251"/>
    </location>
</feature>
<evidence type="ECO:0000256" key="12">
    <source>
        <dbReference type="ARBA" id="ARBA00077531"/>
    </source>
</evidence>
<dbReference type="InterPro" id="IPR057721">
    <property type="entry name" value="BCD1_alpha/beta"/>
</dbReference>
<protein>
    <recommendedName>
        <fullName evidence="11">Box C/D snoRNA protein 1</fullName>
    </recommendedName>
    <alternativeName>
        <fullName evidence="12">Zinc finger HIT domain-containing protein 6</fullName>
    </alternativeName>
</protein>
<dbReference type="GO" id="GO:0008270">
    <property type="term" value="F:zinc ion binding"/>
    <property type="evidence" value="ECO:0007669"/>
    <property type="project" value="UniProtKB-UniRule"/>
</dbReference>
<sequence length="576" mass="63820">MSGTVLSTLCSICHTEPPKYKCPRCGVRTCSVPCIKKHKARADCDGVRNPRAFLPLKQLKTPAGIDHDYNFLTSIERARERAEKEVLEARRLLSERDLRPKNEDKVFQKVWDGDELRHVPVQSQLHKKSEGPVFIDGFDKHVRRRLRYLDIEAITMPKGMARQRENKTAWNRRTQSINWQVEWLVYRASELGFPAPQADQQPLRILCKTLEGTALHSGLASALDWHRGQLDRQSRLQPDPAETENETDSDDAPPIPKKRKIHHNNQNRPLLPALTQDPSTSTWSAPPYALQYFPTTAWSQTTTSPHTEITLEEKLTAWDFYLVKAVPHPVAGWTTNTDDKGEETQQKKTGHKTIIPLASSSESLTTALTGRSVLEFPTVMAVPRGCGLPAGYAVGGAGERRTNRCRRAVGPAVSEHKEAANIAVDAEGAGDAEEGEASAFRRCQGVKRSRQCGGSADGVRGSRGGKRFRPGLRRTPAALARGKAVERQIQHQQQLDDKNDAEEGEVSSDGDEVMGEVANDSGLAGEMGNANREGDRSRMTLGRMEEEELGKYQEEQHGAGNSRGGLVDYGSSDESD</sequence>
<evidence type="ECO:0000313" key="16">
    <source>
        <dbReference type="EMBL" id="KAK4246955.1"/>
    </source>
</evidence>
<name>A0AAN7CS54_9PEZI</name>
<organism evidence="16 17">
    <name type="scientific">Corynascus novoguineensis</name>
    <dbReference type="NCBI Taxonomy" id="1126955"/>
    <lineage>
        <taxon>Eukaryota</taxon>
        <taxon>Fungi</taxon>
        <taxon>Dikarya</taxon>
        <taxon>Ascomycota</taxon>
        <taxon>Pezizomycotina</taxon>
        <taxon>Sordariomycetes</taxon>
        <taxon>Sordariomycetidae</taxon>
        <taxon>Sordariales</taxon>
        <taxon>Chaetomiaceae</taxon>
        <taxon>Corynascus</taxon>
    </lineage>
</organism>
<evidence type="ECO:0000256" key="8">
    <source>
        <dbReference type="ARBA" id="ARBA00049598"/>
    </source>
</evidence>
<keyword evidence="17" id="KW-1185">Reference proteome</keyword>
<dbReference type="Proteomes" id="UP001303647">
    <property type="component" value="Unassembled WGS sequence"/>
</dbReference>
<comment type="subunit">
    <text evidence="10">Interacts with FBL, SNU13, NOP58, NUFIP1, RUVBL1, RUVBL2 and TAF9. Interacts (via HIT-type zinc finger) with the RUVBL1/RUVBL2 complex in the presence of ADP.</text>
</comment>
<evidence type="ECO:0000256" key="10">
    <source>
        <dbReference type="ARBA" id="ARBA00061949"/>
    </source>
</evidence>
<dbReference type="GO" id="GO:0000463">
    <property type="term" value="P:maturation of LSU-rRNA from tricistronic rRNA transcript (SSU-rRNA, 5.8S rRNA, LSU-rRNA)"/>
    <property type="evidence" value="ECO:0007669"/>
    <property type="project" value="TreeGrafter"/>
</dbReference>
<dbReference type="FunFam" id="3.30.60.190:FF:000001">
    <property type="entry name" value="box C/D snoRNA protein 1"/>
    <property type="match status" value="1"/>
</dbReference>
<keyword evidence="2" id="KW-0690">Ribosome biogenesis</keyword>
<dbReference type="SUPFAM" id="SSF144232">
    <property type="entry name" value="HIT/MYND zinc finger-like"/>
    <property type="match status" value="1"/>
</dbReference>
<reference evidence="16" key="1">
    <citation type="journal article" date="2023" name="Mol. Phylogenet. Evol.">
        <title>Genome-scale phylogeny and comparative genomics of the fungal order Sordariales.</title>
        <authorList>
            <person name="Hensen N."/>
            <person name="Bonometti L."/>
            <person name="Westerberg I."/>
            <person name="Brannstrom I.O."/>
            <person name="Guillou S."/>
            <person name="Cros-Aarteil S."/>
            <person name="Calhoun S."/>
            <person name="Haridas S."/>
            <person name="Kuo A."/>
            <person name="Mondo S."/>
            <person name="Pangilinan J."/>
            <person name="Riley R."/>
            <person name="LaButti K."/>
            <person name="Andreopoulos B."/>
            <person name="Lipzen A."/>
            <person name="Chen C."/>
            <person name="Yan M."/>
            <person name="Daum C."/>
            <person name="Ng V."/>
            <person name="Clum A."/>
            <person name="Steindorff A."/>
            <person name="Ohm R.A."/>
            <person name="Martin F."/>
            <person name="Silar P."/>
            <person name="Natvig D.O."/>
            <person name="Lalanne C."/>
            <person name="Gautier V."/>
            <person name="Ament-Velasquez S.L."/>
            <person name="Kruys A."/>
            <person name="Hutchinson M.I."/>
            <person name="Powell A.J."/>
            <person name="Barry K."/>
            <person name="Miller A.N."/>
            <person name="Grigoriev I.V."/>
            <person name="Debuchy R."/>
            <person name="Gladieux P."/>
            <person name="Hiltunen Thoren M."/>
            <person name="Johannesson H."/>
        </authorList>
    </citation>
    <scope>NUCLEOTIDE SEQUENCE</scope>
    <source>
        <strain evidence="16">CBS 359.72</strain>
    </source>
</reference>
<dbReference type="InterPro" id="IPR007529">
    <property type="entry name" value="Znf_HIT"/>
</dbReference>
<dbReference type="CDD" id="cd23023">
    <property type="entry name" value="zf-HIT_BCD1"/>
    <property type="match status" value="1"/>
</dbReference>
<dbReference type="PANTHER" id="PTHR13483:SF11">
    <property type="entry name" value="ZINC FINGER HIT DOMAIN-CONTAINING PROTEIN 3"/>
    <property type="match status" value="1"/>
</dbReference>
<evidence type="ECO:0000259" key="15">
    <source>
        <dbReference type="PROSITE" id="PS51083"/>
    </source>
</evidence>
<dbReference type="GO" id="GO:0048254">
    <property type="term" value="P:snoRNA localization"/>
    <property type="evidence" value="ECO:0007669"/>
    <property type="project" value="TreeGrafter"/>
</dbReference>
<feature type="domain" description="HIT-type" evidence="15">
    <location>
        <begin position="10"/>
        <end position="44"/>
    </location>
</feature>
<dbReference type="Gene3D" id="3.30.60.190">
    <property type="match status" value="1"/>
</dbReference>
<dbReference type="AlphaFoldDB" id="A0AAN7CS54"/>
<gene>
    <name evidence="16" type="ORF">C7999DRAFT_14982</name>
</gene>
<feature type="compositionally biased region" description="Acidic residues" evidence="14">
    <location>
        <begin position="499"/>
        <end position="514"/>
    </location>
</feature>
<feature type="compositionally biased region" description="Basic residues" evidence="14">
    <location>
        <begin position="256"/>
        <end position="265"/>
    </location>
</feature>
<proteinExistence type="inferred from homology"/>
<evidence type="ECO:0000256" key="4">
    <source>
        <dbReference type="ARBA" id="ARBA00022723"/>
    </source>
</evidence>
<feature type="compositionally biased region" description="Basic residues" evidence="14">
    <location>
        <begin position="463"/>
        <end position="472"/>
    </location>
</feature>
<keyword evidence="5 13" id="KW-0863">Zinc-finger</keyword>
<dbReference type="GO" id="GO:0005634">
    <property type="term" value="C:nucleus"/>
    <property type="evidence" value="ECO:0007669"/>
    <property type="project" value="TreeGrafter"/>
</dbReference>
<dbReference type="PROSITE" id="PS51083">
    <property type="entry name" value="ZF_HIT"/>
    <property type="match status" value="1"/>
</dbReference>
<feature type="compositionally biased region" description="Basic and acidic residues" evidence="14">
    <location>
        <begin position="483"/>
        <end position="498"/>
    </location>
</feature>
<evidence type="ECO:0000256" key="14">
    <source>
        <dbReference type="SAM" id="MobiDB-lite"/>
    </source>
</evidence>
<dbReference type="GO" id="GO:0070761">
    <property type="term" value="C:pre-snoRNP complex"/>
    <property type="evidence" value="ECO:0007669"/>
    <property type="project" value="TreeGrafter"/>
</dbReference>
<evidence type="ECO:0000256" key="7">
    <source>
        <dbReference type="ARBA" id="ARBA00022843"/>
    </source>
</evidence>
<dbReference type="Pfam" id="PF25790">
    <property type="entry name" value="BCD1"/>
    <property type="match status" value="1"/>
</dbReference>
<dbReference type="EMBL" id="MU857663">
    <property type="protein sequence ID" value="KAK4246955.1"/>
    <property type="molecule type" value="Genomic_DNA"/>
</dbReference>
<evidence type="ECO:0000256" key="6">
    <source>
        <dbReference type="ARBA" id="ARBA00022833"/>
    </source>
</evidence>
<evidence type="ECO:0000313" key="17">
    <source>
        <dbReference type="Proteomes" id="UP001303647"/>
    </source>
</evidence>
<evidence type="ECO:0000256" key="11">
    <source>
        <dbReference type="ARBA" id="ARBA00068630"/>
    </source>
</evidence>
<keyword evidence="6" id="KW-0862">Zinc</keyword>
<evidence type="ECO:0000256" key="1">
    <source>
        <dbReference type="ARBA" id="ARBA00022499"/>
    </source>
</evidence>
<comment type="caution">
    <text evidence="16">The sequence shown here is derived from an EMBL/GenBank/DDBJ whole genome shotgun (WGS) entry which is preliminary data.</text>
</comment>
<dbReference type="InterPro" id="IPR051639">
    <property type="entry name" value="BCD1"/>
</dbReference>
<evidence type="ECO:0000256" key="3">
    <source>
        <dbReference type="ARBA" id="ARBA00022553"/>
    </source>
</evidence>
<feature type="region of interest" description="Disordered" evidence="14">
    <location>
        <begin position="447"/>
        <end position="576"/>
    </location>
</feature>
<comment type="function">
    <text evidence="8">Required for box C/D snoRNAs accumulation involved in snoRNA processing, snoRNA transport to the nucleolus and ribosome biogenesis.</text>
</comment>
<keyword evidence="4" id="KW-0479">Metal-binding</keyword>
<dbReference type="GO" id="GO:0000492">
    <property type="term" value="P:box C/D snoRNP assembly"/>
    <property type="evidence" value="ECO:0007669"/>
    <property type="project" value="TreeGrafter"/>
</dbReference>
<keyword evidence="7" id="KW-0832">Ubl conjugation</keyword>
<dbReference type="Pfam" id="PF04438">
    <property type="entry name" value="zf-HIT"/>
    <property type="match status" value="1"/>
</dbReference>
<reference evidence="16" key="2">
    <citation type="submission" date="2023-05" db="EMBL/GenBank/DDBJ databases">
        <authorList>
            <consortium name="Lawrence Berkeley National Laboratory"/>
            <person name="Steindorff A."/>
            <person name="Hensen N."/>
            <person name="Bonometti L."/>
            <person name="Westerberg I."/>
            <person name="Brannstrom I.O."/>
            <person name="Guillou S."/>
            <person name="Cros-Aarteil S."/>
            <person name="Calhoun S."/>
            <person name="Haridas S."/>
            <person name="Kuo A."/>
            <person name="Mondo S."/>
            <person name="Pangilinan J."/>
            <person name="Riley R."/>
            <person name="Labutti K."/>
            <person name="Andreopoulos B."/>
            <person name="Lipzen A."/>
            <person name="Chen C."/>
            <person name="Yanf M."/>
            <person name="Daum C."/>
            <person name="Ng V."/>
            <person name="Clum A."/>
            <person name="Ohm R."/>
            <person name="Martin F."/>
            <person name="Silar P."/>
            <person name="Natvig D."/>
            <person name="Lalanne C."/>
            <person name="Gautier V."/>
            <person name="Ament-Velasquez S.L."/>
            <person name="Kruys A."/>
            <person name="Hutchinson M.I."/>
            <person name="Powell A.J."/>
            <person name="Barry K."/>
            <person name="Miller A.N."/>
            <person name="Grigoriev I.V."/>
            <person name="Debuchy R."/>
            <person name="Gladieux P."/>
            <person name="Thoren M.H."/>
            <person name="Johannesson H."/>
        </authorList>
    </citation>
    <scope>NUCLEOTIDE SEQUENCE</scope>
    <source>
        <strain evidence="16">CBS 359.72</strain>
    </source>
</reference>
<evidence type="ECO:0000256" key="5">
    <source>
        <dbReference type="ARBA" id="ARBA00022771"/>
    </source>
</evidence>
<keyword evidence="3" id="KW-0597">Phosphoprotein</keyword>
<dbReference type="PANTHER" id="PTHR13483">
    <property type="entry name" value="BOX C_D SNORNA PROTEIN 1-RELATED"/>
    <property type="match status" value="1"/>
</dbReference>